<evidence type="ECO:0000313" key="7">
    <source>
        <dbReference type="Proteomes" id="UP000078348"/>
    </source>
</evidence>
<dbReference type="PANTHER" id="PTHR12399:SF0">
    <property type="entry name" value="EUKARYOTIC TRANSLATION INITIATION FACTOR 3 SUBUNIT D"/>
    <property type="match status" value="1"/>
</dbReference>
<name>A0A196S619_BLAHN</name>
<feature type="compositionally biased region" description="Low complexity" evidence="5">
    <location>
        <begin position="94"/>
        <end position="103"/>
    </location>
</feature>
<proteinExistence type="predicted"/>
<comment type="caution">
    <text evidence="6">The sequence shown here is derived from an EMBL/GenBank/DDBJ whole genome shotgun (WGS) entry which is preliminary data.</text>
</comment>
<keyword evidence="1" id="KW-0963">Cytoplasm</keyword>
<keyword evidence="4" id="KW-0648">Protein biosynthesis</keyword>
<evidence type="ECO:0000313" key="6">
    <source>
        <dbReference type="EMBL" id="OAO12525.1"/>
    </source>
</evidence>
<dbReference type="Proteomes" id="UP000078348">
    <property type="component" value="Unassembled WGS sequence"/>
</dbReference>
<feature type="compositionally biased region" description="Low complexity" evidence="5">
    <location>
        <begin position="510"/>
        <end position="521"/>
    </location>
</feature>
<dbReference type="InterPro" id="IPR007783">
    <property type="entry name" value="eIF3d"/>
</dbReference>
<keyword evidence="2 6" id="KW-0396">Initiation factor</keyword>
<keyword evidence="7" id="KW-1185">Reference proteome</keyword>
<evidence type="ECO:0000256" key="5">
    <source>
        <dbReference type="SAM" id="MobiDB-lite"/>
    </source>
</evidence>
<dbReference type="Pfam" id="PF05091">
    <property type="entry name" value="eIF-3_zeta"/>
    <property type="match status" value="1"/>
</dbReference>
<dbReference type="PIRSF" id="PIRSF016281">
    <property type="entry name" value="EIF-3_zeta"/>
    <property type="match status" value="1"/>
</dbReference>
<dbReference type="AlphaFoldDB" id="A0A196S619"/>
<feature type="region of interest" description="Disordered" evidence="5">
    <location>
        <begin position="94"/>
        <end position="114"/>
    </location>
</feature>
<dbReference type="STRING" id="478820.A0A196S619"/>
<sequence>MESESTYELPSFAVNENGWGPSTLPDDYKDLPYSFFSRDENLGMIMDLTQVSFAQNRGSAESEQGDNAFTTIDVTRTNTNRKTKLIHTKTNRNYNNANYNNTASGANKGRGQQKKNYNSYQRRNYDTLHIPSIPIKPTWKKICQMDFSDLAKLSTKVLPTATTFAECGSYNDYNPQYDLISVKKPVNLESHKECGDLHSISVMKDPFLSQVSDKNVATVYTTDVALAHLMVAIRSQLSWDLEIIKNAHGIFISHRDGVFDTYTVNETSADLPTEEENKDNCLRTEATAINRDFAKQIMAPHLTKCAYPSPFSPAQDEDPAAIHRMYRYRKFQLSDTQSVLVRTEVHGAQQRSGKAELFNAYAVNEWCPRTPLANRWRSKMETSSGYALAEDMKNNNFRLSKWGVQAILAGVDRVKIGFVSRRNMNNLEAGHVILGVQTFSLDAFTKQIMLNEKNMWATLEYVVKEVSKQEDGNYVMLKDPVKGILHLYAVSEEDMTKIDEAESESESEYSEYSSSSYSEYSYSEDEE</sequence>
<protein>
    <submittedName>
        <fullName evidence="6">Eukaryotic initiation factor 3 p66 subunit</fullName>
    </submittedName>
</protein>
<feature type="region of interest" description="Disordered" evidence="5">
    <location>
        <begin position="496"/>
        <end position="527"/>
    </location>
</feature>
<keyword evidence="3" id="KW-0694">RNA-binding</keyword>
<evidence type="ECO:0000256" key="2">
    <source>
        <dbReference type="ARBA" id="ARBA00022540"/>
    </source>
</evidence>
<reference evidence="6 7" key="1">
    <citation type="submission" date="2016-05" db="EMBL/GenBank/DDBJ databases">
        <title>Nuclear genome of Blastocystis sp. subtype 1 NandII.</title>
        <authorList>
            <person name="Gentekaki E."/>
            <person name="Curtis B."/>
            <person name="Stairs C."/>
            <person name="Eme L."/>
            <person name="Herman E."/>
            <person name="Klimes V."/>
            <person name="Arias M.C."/>
            <person name="Elias M."/>
            <person name="Hilliou F."/>
            <person name="Klute M."/>
            <person name="Malik S.-B."/>
            <person name="Pightling A."/>
            <person name="Rachubinski R."/>
            <person name="Salas D."/>
            <person name="Schlacht A."/>
            <person name="Suga H."/>
            <person name="Archibald J."/>
            <person name="Ball S.G."/>
            <person name="Clark G."/>
            <person name="Dacks J."/>
            <person name="Van Der Giezen M."/>
            <person name="Tsaousis A."/>
            <person name="Roger A."/>
        </authorList>
    </citation>
    <scope>NUCLEOTIDE SEQUENCE [LARGE SCALE GENOMIC DNA]</scope>
    <source>
        <strain evidence="7">ATCC 50177 / NandII</strain>
    </source>
</reference>
<dbReference type="GO" id="GO:0003723">
    <property type="term" value="F:RNA binding"/>
    <property type="evidence" value="ECO:0007669"/>
    <property type="project" value="UniProtKB-KW"/>
</dbReference>
<organism evidence="6 7">
    <name type="scientific">Blastocystis sp. subtype 1 (strain ATCC 50177 / NandII)</name>
    <dbReference type="NCBI Taxonomy" id="478820"/>
    <lineage>
        <taxon>Eukaryota</taxon>
        <taxon>Sar</taxon>
        <taxon>Stramenopiles</taxon>
        <taxon>Bigyra</taxon>
        <taxon>Opalozoa</taxon>
        <taxon>Opalinata</taxon>
        <taxon>Blastocystidae</taxon>
        <taxon>Blastocystis</taxon>
    </lineage>
</organism>
<accession>A0A196S619</accession>
<dbReference type="PANTHER" id="PTHR12399">
    <property type="entry name" value="EUKARYOTIC TRANSLATION INITIATION FACTOR 3 SUBUNIT 7"/>
    <property type="match status" value="1"/>
</dbReference>
<dbReference type="EMBL" id="LXWW01000541">
    <property type="protein sequence ID" value="OAO12525.1"/>
    <property type="molecule type" value="Genomic_DNA"/>
</dbReference>
<evidence type="ECO:0000256" key="3">
    <source>
        <dbReference type="ARBA" id="ARBA00022884"/>
    </source>
</evidence>
<dbReference type="GO" id="GO:0003743">
    <property type="term" value="F:translation initiation factor activity"/>
    <property type="evidence" value="ECO:0007669"/>
    <property type="project" value="UniProtKB-KW"/>
</dbReference>
<evidence type="ECO:0000256" key="4">
    <source>
        <dbReference type="ARBA" id="ARBA00022917"/>
    </source>
</evidence>
<gene>
    <name evidence="6" type="ORF">AV274_5793</name>
</gene>
<evidence type="ECO:0000256" key="1">
    <source>
        <dbReference type="ARBA" id="ARBA00022490"/>
    </source>
</evidence>
<dbReference type="OrthoDB" id="16538at2759"/>
<dbReference type="GO" id="GO:0005852">
    <property type="term" value="C:eukaryotic translation initiation factor 3 complex"/>
    <property type="evidence" value="ECO:0007669"/>
    <property type="project" value="InterPro"/>
</dbReference>